<dbReference type="Proteomes" id="UP000217696">
    <property type="component" value="Chromosome"/>
</dbReference>
<keyword evidence="2" id="KW-1185">Reference proteome</keyword>
<sequence length="531" mass="61208">MPHYDTHMMPESKRLKEPYFQERFTELITGYEGSTWKLERVFYKAVYDSSALHDEINANKPDSVPEPQALIDVAVAKHYVFKNENLPKAYFGIVIIGSVCYEYEKLKKEGQLPKNDLDSPETAAFLQMVQEKIESLEPSPTDDPPKVTKFYDASTIYFYTCEHMPSIENEGWSIMPWDNWRYGTVDAVDRRTMNNAAVDIEVWKTQYNENADFVILEPEPYCMQSPIVKSTLRWSEPPLERKYNPSYKIEDTKTNWWYDSEIRLTGFIDNYSMFFSLQADNTPAWEDNVVPKVPLYFGAFEPLKKEGENGEQVDSEPLGDVTVLFAGALPLVGKSKVEQFENIPRYDFDNDDKKYVTPPMFPILKNYARHPGNGLNNCIVRKAKAGGRYEGYYLSLDTVPNEMPPKRAGTYSTEFSREMERGYPRAWQNHMNPAYNYEHTPSRYTDRAHVSKIYIDHPEEGKRGFLRHAIGSVPVGKVATRIRLEKEPCAAVESGNKYDYFKMHVFDGLSPLTVRPGTPYRPVGVGIKDTE</sequence>
<dbReference type="EMBL" id="AP017312">
    <property type="protein sequence ID" value="BAU28169.1"/>
    <property type="molecule type" value="Genomic_DNA"/>
</dbReference>
<accession>A0A0U4WHU7</accession>
<dbReference type="AlphaFoldDB" id="A0A0U4WHU7"/>
<protein>
    <submittedName>
        <fullName evidence="1">Uncharacterized protein</fullName>
    </submittedName>
</protein>
<evidence type="ECO:0000313" key="2">
    <source>
        <dbReference type="Proteomes" id="UP000217696"/>
    </source>
</evidence>
<name>A0A0U4WHU7_9BACL</name>
<gene>
    <name evidence="1" type="ORF">CB4_02343</name>
</gene>
<dbReference type="KEGG" id="asoc:CB4_02343"/>
<proteinExistence type="predicted"/>
<dbReference type="OrthoDB" id="2469382at2"/>
<reference evidence="1 2" key="1">
    <citation type="submission" date="2015-12" db="EMBL/GenBank/DDBJ databases">
        <title>Genome sequence of Aneurinibacillus soli.</title>
        <authorList>
            <person name="Lee J.S."/>
            <person name="Lee K.C."/>
            <person name="Kim K.K."/>
            <person name="Lee B.W."/>
        </authorList>
    </citation>
    <scope>NUCLEOTIDE SEQUENCE [LARGE SCALE GENOMIC DNA]</scope>
    <source>
        <strain evidence="1 2">CB4</strain>
    </source>
</reference>
<evidence type="ECO:0000313" key="1">
    <source>
        <dbReference type="EMBL" id="BAU28169.1"/>
    </source>
</evidence>
<dbReference type="RefSeq" id="WP_096465945.1">
    <property type="nucleotide sequence ID" value="NZ_AP017312.1"/>
</dbReference>
<organism evidence="1 2">
    <name type="scientific">Aneurinibacillus soli</name>
    <dbReference type="NCBI Taxonomy" id="1500254"/>
    <lineage>
        <taxon>Bacteria</taxon>
        <taxon>Bacillati</taxon>
        <taxon>Bacillota</taxon>
        <taxon>Bacilli</taxon>
        <taxon>Bacillales</taxon>
        <taxon>Paenibacillaceae</taxon>
        <taxon>Aneurinibacillus group</taxon>
        <taxon>Aneurinibacillus</taxon>
    </lineage>
</organism>